<proteinExistence type="predicted"/>
<evidence type="ECO:0000313" key="2">
    <source>
        <dbReference type="Proteomes" id="UP000056209"/>
    </source>
</evidence>
<comment type="caution">
    <text evidence="1">The sequence shown here is derived from an EMBL/GenBank/DDBJ whole genome shotgun (WGS) entry which is preliminary data.</text>
</comment>
<accession>A0A100HN25</accession>
<protein>
    <submittedName>
        <fullName evidence="1">Transposase IS4 family protein</fullName>
    </submittedName>
</protein>
<organism evidence="1 2">
    <name type="scientific">Deinococcus grandis</name>
    <dbReference type="NCBI Taxonomy" id="57498"/>
    <lineage>
        <taxon>Bacteria</taxon>
        <taxon>Thermotogati</taxon>
        <taxon>Deinococcota</taxon>
        <taxon>Deinococci</taxon>
        <taxon>Deinococcales</taxon>
        <taxon>Deinococcaceae</taxon>
        <taxon>Deinococcus</taxon>
    </lineage>
</organism>
<keyword evidence="2" id="KW-1185">Reference proteome</keyword>
<reference evidence="2" key="1">
    <citation type="submission" date="2015-11" db="EMBL/GenBank/DDBJ databases">
        <title>Draft Genome Sequence of the Radioresistant Bacterium Deinococcus grandis, Isolated from Freshwater Fish in Japan.</title>
        <authorList>
            <person name="Satoh K."/>
            <person name="Onodera T."/>
            <person name="Omoso K."/>
            <person name="Takeda-Yano K."/>
            <person name="Katayama T."/>
            <person name="Oono Y."/>
            <person name="Narumi I."/>
        </authorList>
    </citation>
    <scope>NUCLEOTIDE SEQUENCE [LARGE SCALE GENOMIC DNA]</scope>
    <source>
        <strain evidence="2">ATCC 43672</strain>
    </source>
</reference>
<sequence length="145" mass="16553">MPLAPMGLLARVHTAYPRLWRTAHGLGVDTARFHTDTLATYLNTRWPHRRTDALRRLAEVLQAESTLHRKIALHLPRSATLESKTRTVARVFHDAQLTSQDVCDVLLPLLPDGKLTLIMDRTTWHYGQMPLNILVLGVLHFFFQA</sequence>
<dbReference type="Proteomes" id="UP000056209">
    <property type="component" value="Unassembled WGS sequence"/>
</dbReference>
<name>A0A100HN25_9DEIO</name>
<dbReference type="EMBL" id="BCMS01000004">
    <property type="protein sequence ID" value="GAQ23739.1"/>
    <property type="molecule type" value="Genomic_DNA"/>
</dbReference>
<evidence type="ECO:0000313" key="1">
    <source>
        <dbReference type="EMBL" id="GAQ23739.1"/>
    </source>
</evidence>
<dbReference type="AlphaFoldDB" id="A0A100HN25"/>
<gene>
    <name evidence="1" type="ORF">DEIGR_320153</name>
</gene>